<name>A0A8J2TZ98_9MICO</name>
<evidence type="ECO:0000313" key="3">
    <source>
        <dbReference type="EMBL" id="GGA19332.1"/>
    </source>
</evidence>
<keyword evidence="4" id="KW-1185">Reference proteome</keyword>
<dbReference type="PANTHER" id="PTHR46112:SF2">
    <property type="entry name" value="XAA-PRO AMINOPEPTIDASE P-RELATED"/>
    <property type="match status" value="1"/>
</dbReference>
<dbReference type="InterPro" id="IPR029149">
    <property type="entry name" value="Creatin/AminoP/Spt16_N"/>
</dbReference>
<dbReference type="InterPro" id="IPR036005">
    <property type="entry name" value="Creatinase/aminopeptidase-like"/>
</dbReference>
<proteinExistence type="predicted"/>
<feature type="domain" description="Creatinase N-terminal" evidence="2">
    <location>
        <begin position="17"/>
        <end position="157"/>
    </location>
</feature>
<evidence type="ECO:0000259" key="1">
    <source>
        <dbReference type="Pfam" id="PF00557"/>
    </source>
</evidence>
<dbReference type="SUPFAM" id="SSF53092">
    <property type="entry name" value="Creatinase/prolidase N-terminal domain"/>
    <property type="match status" value="1"/>
</dbReference>
<evidence type="ECO:0000259" key="2">
    <source>
        <dbReference type="Pfam" id="PF01321"/>
    </source>
</evidence>
<dbReference type="Gene3D" id="3.90.230.10">
    <property type="entry name" value="Creatinase/methionine aminopeptidase superfamily"/>
    <property type="match status" value="1"/>
</dbReference>
<reference evidence="3" key="1">
    <citation type="journal article" date="2014" name="Int. J. Syst. Evol. Microbiol.">
        <title>Complete genome sequence of Corynebacterium casei LMG S-19264T (=DSM 44701T), isolated from a smear-ripened cheese.</title>
        <authorList>
            <consortium name="US DOE Joint Genome Institute (JGI-PGF)"/>
            <person name="Walter F."/>
            <person name="Albersmeier A."/>
            <person name="Kalinowski J."/>
            <person name="Ruckert C."/>
        </authorList>
    </citation>
    <scope>NUCLEOTIDE SEQUENCE</scope>
    <source>
        <strain evidence="3">CGMCC 1.12785</strain>
    </source>
</reference>
<dbReference type="InterPro" id="IPR050659">
    <property type="entry name" value="Peptidase_M24B"/>
</dbReference>
<dbReference type="EMBL" id="BMFY01000010">
    <property type="protein sequence ID" value="GGA19332.1"/>
    <property type="molecule type" value="Genomic_DNA"/>
</dbReference>
<dbReference type="CDD" id="cd01066">
    <property type="entry name" value="APP_MetAP"/>
    <property type="match status" value="1"/>
</dbReference>
<dbReference type="GO" id="GO:0016787">
    <property type="term" value="F:hydrolase activity"/>
    <property type="evidence" value="ECO:0007669"/>
    <property type="project" value="UniProtKB-KW"/>
</dbReference>
<evidence type="ECO:0000313" key="4">
    <source>
        <dbReference type="Proteomes" id="UP000616114"/>
    </source>
</evidence>
<dbReference type="Pfam" id="PF01321">
    <property type="entry name" value="Creatinase_N"/>
    <property type="match status" value="1"/>
</dbReference>
<dbReference type="AlphaFoldDB" id="A0A8J2TZ98"/>
<protein>
    <submittedName>
        <fullName evidence="3">Putative hydrolase/peptidase y4tL</fullName>
    </submittedName>
</protein>
<dbReference type="RefSeq" id="WP_188551049.1">
    <property type="nucleotide sequence ID" value="NZ_BMFY01000010.1"/>
</dbReference>
<sequence>MALVPAPPFPQAEFRRRVNAVKQKMAAQDLSALVTSDDSHIAYLTGYTAKSGYVPQAVVVLSDADDPVFILRRMDAPAALYQTHLGKGGVIGYAENLVGNPEQDGFDAVIDFLGDSRVSSSGVGLEVPAQAAQKFRARLPAARFHDVTGVIATVRAVKSDLEIEMMRQAGAITDAAVTRAAEVLRPGVPEAEAAAEIIAQLVRGTDGLASTALASFFLCATPRTGTSHIPWADDVLQAGSQVNIELSGMRHGYVAPLMRTFVLGRAPDRLRRVHDAEVAGLEAALAAVAPGRTCGDVAEAFYSAAEARGVVKESRCGYAVGLNWAENTASLKLGDPTVLKPDMTFHLMLGNWIDEDFGYVISETFRVTESGAEVLTGSPRELFELI</sequence>
<dbReference type="Pfam" id="PF00557">
    <property type="entry name" value="Peptidase_M24"/>
    <property type="match status" value="1"/>
</dbReference>
<feature type="domain" description="Peptidase M24" evidence="1">
    <location>
        <begin position="164"/>
        <end position="369"/>
    </location>
</feature>
<organism evidence="3 4">
    <name type="scientific">Sediminivirga luteola</name>
    <dbReference type="NCBI Taxonomy" id="1774748"/>
    <lineage>
        <taxon>Bacteria</taxon>
        <taxon>Bacillati</taxon>
        <taxon>Actinomycetota</taxon>
        <taxon>Actinomycetes</taxon>
        <taxon>Micrococcales</taxon>
        <taxon>Brevibacteriaceae</taxon>
        <taxon>Sediminivirga</taxon>
    </lineage>
</organism>
<dbReference type="Gene3D" id="3.40.350.10">
    <property type="entry name" value="Creatinase/prolidase N-terminal domain"/>
    <property type="match status" value="1"/>
</dbReference>
<dbReference type="InterPro" id="IPR000587">
    <property type="entry name" value="Creatinase_N"/>
</dbReference>
<dbReference type="Proteomes" id="UP000616114">
    <property type="component" value="Unassembled WGS sequence"/>
</dbReference>
<accession>A0A8J2TZ98</accession>
<reference evidence="3" key="2">
    <citation type="submission" date="2020-09" db="EMBL/GenBank/DDBJ databases">
        <authorList>
            <person name="Sun Q."/>
            <person name="Zhou Y."/>
        </authorList>
    </citation>
    <scope>NUCLEOTIDE SEQUENCE</scope>
    <source>
        <strain evidence="3">CGMCC 1.12785</strain>
    </source>
</reference>
<comment type="caution">
    <text evidence="3">The sequence shown here is derived from an EMBL/GenBank/DDBJ whole genome shotgun (WGS) entry which is preliminary data.</text>
</comment>
<dbReference type="PANTHER" id="PTHR46112">
    <property type="entry name" value="AMINOPEPTIDASE"/>
    <property type="match status" value="1"/>
</dbReference>
<dbReference type="SUPFAM" id="SSF55920">
    <property type="entry name" value="Creatinase/aminopeptidase"/>
    <property type="match status" value="1"/>
</dbReference>
<keyword evidence="3" id="KW-0378">Hydrolase</keyword>
<dbReference type="InterPro" id="IPR000994">
    <property type="entry name" value="Pept_M24"/>
</dbReference>
<gene>
    <name evidence="3" type="ORF">GCM10011333_23050</name>
</gene>